<gene>
    <name evidence="10" type="ORF">SAMN05421783_14011</name>
</gene>
<dbReference type="GO" id="GO:0008662">
    <property type="term" value="F:1-phosphofructokinase activity"/>
    <property type="evidence" value="ECO:0007669"/>
    <property type="project" value="UniProtKB-UniRule"/>
</dbReference>
<evidence type="ECO:0000259" key="9">
    <source>
        <dbReference type="Pfam" id="PF00294"/>
    </source>
</evidence>
<dbReference type="InterPro" id="IPR011611">
    <property type="entry name" value="PfkB_dom"/>
</dbReference>
<dbReference type="GO" id="GO:0016052">
    <property type="term" value="P:carbohydrate catabolic process"/>
    <property type="evidence" value="ECO:0007669"/>
    <property type="project" value="UniProtKB-ARBA"/>
</dbReference>
<dbReference type="PROSITE" id="PS00584">
    <property type="entry name" value="PFKB_KINASES_2"/>
    <property type="match status" value="1"/>
</dbReference>
<dbReference type="Pfam" id="PF00294">
    <property type="entry name" value="PfkB"/>
    <property type="match status" value="1"/>
</dbReference>
<dbReference type="NCBIfam" id="TIGR03828">
    <property type="entry name" value="pfkB"/>
    <property type="match status" value="1"/>
</dbReference>
<dbReference type="RefSeq" id="WP_093038156.1">
    <property type="nucleotide sequence ID" value="NZ_FNNZ01000040.1"/>
</dbReference>
<dbReference type="InterPro" id="IPR029056">
    <property type="entry name" value="Ribokinase-like"/>
</dbReference>
<keyword evidence="3 8" id="KW-0547">Nucleotide-binding</keyword>
<dbReference type="Gene3D" id="3.40.1190.20">
    <property type="match status" value="1"/>
</dbReference>
<evidence type="ECO:0000256" key="4">
    <source>
        <dbReference type="ARBA" id="ARBA00022777"/>
    </source>
</evidence>
<evidence type="ECO:0000256" key="3">
    <source>
        <dbReference type="ARBA" id="ARBA00022741"/>
    </source>
</evidence>
<dbReference type="FunFam" id="3.40.1190.20:FF:000001">
    <property type="entry name" value="Phosphofructokinase"/>
    <property type="match status" value="1"/>
</dbReference>
<proteinExistence type="inferred from homology"/>
<dbReference type="EMBL" id="FNNZ01000040">
    <property type="protein sequence ID" value="SDX59542.1"/>
    <property type="molecule type" value="Genomic_DNA"/>
</dbReference>
<dbReference type="InterPro" id="IPR002173">
    <property type="entry name" value="Carboh/pur_kinase_PfkB_CS"/>
</dbReference>
<dbReference type="CDD" id="cd01164">
    <property type="entry name" value="FruK_PfkB_like"/>
    <property type="match status" value="1"/>
</dbReference>
<reference evidence="11" key="1">
    <citation type="submission" date="2016-10" db="EMBL/GenBank/DDBJ databases">
        <authorList>
            <person name="Varghese N."/>
            <person name="Submissions S."/>
        </authorList>
    </citation>
    <scope>NUCLEOTIDE SEQUENCE [LARGE SCALE GENOMIC DNA]</scope>
    <source>
        <strain evidence="11">DSM 217</strain>
    </source>
</reference>
<comment type="catalytic activity">
    <reaction evidence="6 8">
        <text>beta-D-fructose 1-phosphate + ATP = beta-D-fructose 1,6-bisphosphate + ADP + H(+)</text>
        <dbReference type="Rhea" id="RHEA:14213"/>
        <dbReference type="ChEBI" id="CHEBI:15378"/>
        <dbReference type="ChEBI" id="CHEBI:30616"/>
        <dbReference type="ChEBI" id="CHEBI:32966"/>
        <dbReference type="ChEBI" id="CHEBI:138881"/>
        <dbReference type="ChEBI" id="CHEBI:456216"/>
        <dbReference type="EC" id="2.7.1.56"/>
    </reaction>
</comment>
<accession>A0A1H3CZ93</accession>
<evidence type="ECO:0000313" key="10">
    <source>
        <dbReference type="EMBL" id="SDX59542.1"/>
    </source>
</evidence>
<dbReference type="OrthoDB" id="9801219at2"/>
<dbReference type="GO" id="GO:0005829">
    <property type="term" value="C:cytosol"/>
    <property type="evidence" value="ECO:0007669"/>
    <property type="project" value="TreeGrafter"/>
</dbReference>
<dbReference type="SUPFAM" id="SSF53613">
    <property type="entry name" value="Ribokinase-like"/>
    <property type="match status" value="1"/>
</dbReference>
<dbReference type="PANTHER" id="PTHR46566">
    <property type="entry name" value="1-PHOSPHOFRUCTOKINASE-RELATED"/>
    <property type="match status" value="1"/>
</dbReference>
<dbReference type="Proteomes" id="UP000198816">
    <property type="component" value="Unassembled WGS sequence"/>
</dbReference>
<dbReference type="PROSITE" id="PS00583">
    <property type="entry name" value="PFKB_KINASES_1"/>
    <property type="match status" value="1"/>
</dbReference>
<dbReference type="PANTHER" id="PTHR46566:SF5">
    <property type="entry name" value="1-PHOSPHOFRUCTOKINASE"/>
    <property type="match status" value="1"/>
</dbReference>
<dbReference type="InterPro" id="IPR022463">
    <property type="entry name" value="1-PFruKinase"/>
</dbReference>
<evidence type="ECO:0000256" key="5">
    <source>
        <dbReference type="ARBA" id="ARBA00022840"/>
    </source>
</evidence>
<dbReference type="AlphaFoldDB" id="A0A1H3CZ93"/>
<keyword evidence="5 8" id="KW-0067">ATP-binding</keyword>
<evidence type="ECO:0000256" key="2">
    <source>
        <dbReference type="ARBA" id="ARBA00022679"/>
    </source>
</evidence>
<dbReference type="PIRSF" id="PIRSF000535">
    <property type="entry name" value="1PFK/6PFK/LacC"/>
    <property type="match status" value="1"/>
</dbReference>
<keyword evidence="2 7" id="KW-0808">Transferase</keyword>
<dbReference type="GO" id="GO:0044281">
    <property type="term" value="P:small molecule metabolic process"/>
    <property type="evidence" value="ECO:0007669"/>
    <property type="project" value="UniProtKB-ARBA"/>
</dbReference>
<evidence type="ECO:0000256" key="7">
    <source>
        <dbReference type="PIRNR" id="PIRNR000535"/>
    </source>
</evidence>
<organism evidence="10 11">
    <name type="scientific">Thiocapsa roseopersicina</name>
    <dbReference type="NCBI Taxonomy" id="1058"/>
    <lineage>
        <taxon>Bacteria</taxon>
        <taxon>Pseudomonadati</taxon>
        <taxon>Pseudomonadota</taxon>
        <taxon>Gammaproteobacteria</taxon>
        <taxon>Chromatiales</taxon>
        <taxon>Chromatiaceae</taxon>
        <taxon>Thiocapsa</taxon>
    </lineage>
</organism>
<evidence type="ECO:0000256" key="1">
    <source>
        <dbReference type="ARBA" id="ARBA00010688"/>
    </source>
</evidence>
<dbReference type="NCBIfam" id="TIGR03168">
    <property type="entry name" value="1-PFK"/>
    <property type="match status" value="1"/>
</dbReference>
<feature type="domain" description="Carbohydrate kinase PfkB" evidence="9">
    <location>
        <begin position="16"/>
        <end position="289"/>
    </location>
</feature>
<dbReference type="GO" id="GO:0005524">
    <property type="term" value="F:ATP binding"/>
    <property type="evidence" value="ECO:0007669"/>
    <property type="project" value="UniProtKB-UniRule"/>
</dbReference>
<evidence type="ECO:0000313" key="11">
    <source>
        <dbReference type="Proteomes" id="UP000198816"/>
    </source>
</evidence>
<evidence type="ECO:0000256" key="6">
    <source>
        <dbReference type="ARBA" id="ARBA00047745"/>
    </source>
</evidence>
<keyword evidence="11" id="KW-1185">Reference proteome</keyword>
<dbReference type="STRING" id="1058.SAMN05421783_14011"/>
<sequence length="318" mass="32850">MTNSIKIATLSLNPAIDQTARVPEFTAGRVNRVEQEQSDAGGKGVNVASFLADFGRPVAVTGLLGAANAEPFVALFARKGIEDRFVRLPGRTRVNVKIVDPILDQVTDINFPGLEPRPEDLLRLTETIDSLCADTDWFVLSGSVPTGVNATIYAELVTRLKARGKQVVLDASGAPFAEAVGCGPDIIKPNIEELSELVGRPLNGRAEVLAAARLLVEQGVGLVAVSMGAAGALFVERGGAVFATPPAIKVKSTVGAGDAMVAGLVVGTLHGLDLAGRARLATAFSLGALGELGPNLPGAEVVESFAARVQVSALDALA</sequence>
<comment type="function">
    <text evidence="8">Catalyzes the ATP-dependent phosphorylation of fructose-l-phosphate to fructose-l,6-bisphosphate.</text>
</comment>
<comment type="similarity">
    <text evidence="1 7 8">Belongs to the carbohydrate kinase PfkB family.</text>
</comment>
<name>A0A1H3CZ93_THIRO</name>
<evidence type="ECO:0000256" key="8">
    <source>
        <dbReference type="RuleBase" id="RU369061"/>
    </source>
</evidence>
<dbReference type="InterPro" id="IPR017583">
    <property type="entry name" value="Tagatose/fructose_Pkinase"/>
</dbReference>
<keyword evidence="4 8" id="KW-0418">Kinase</keyword>
<protein>
    <recommendedName>
        <fullName evidence="7">Phosphofructokinase</fullName>
    </recommendedName>
</protein>